<dbReference type="AlphaFoldDB" id="A0A2T0T7H1"/>
<sequence>MPFTLAHPAAILAFPRGPLVPSALVMGSMAPDLTYYAPLPWLDPTDTLLTRTHHASSVFWLDPLLALALLVVFHALLKRPAVALLPPAAAGRAWQSAERFTWRRATAVWWIALSLVIGAATHVGWDSLNSAFGEALSTALDLAGGVLGFAVLLAWTWRWWRTTPKHPVPIGLQLPARLRAVVWGAVVAAPLVLGTVGAVSGVRELIAANGMDHSDLPPHIVPPTWTGKDMAELAVRRFAVNGVAAIGVVLAIFAVGWQLSRLTTGRRGSPGPDPEARP</sequence>
<gene>
    <name evidence="2" type="ORF">CLV43_105352</name>
</gene>
<dbReference type="Proteomes" id="UP000239494">
    <property type="component" value="Unassembled WGS sequence"/>
</dbReference>
<feature type="transmembrane region" description="Helical" evidence="1">
    <location>
        <begin position="107"/>
        <end position="125"/>
    </location>
</feature>
<dbReference type="EMBL" id="PVTF01000005">
    <property type="protein sequence ID" value="PRY41594.1"/>
    <property type="molecule type" value="Genomic_DNA"/>
</dbReference>
<feature type="transmembrane region" description="Helical" evidence="1">
    <location>
        <begin position="137"/>
        <end position="160"/>
    </location>
</feature>
<dbReference type="InterPro" id="IPR025238">
    <property type="entry name" value="DUF4184"/>
</dbReference>
<comment type="caution">
    <text evidence="2">The sequence shown here is derived from an EMBL/GenBank/DDBJ whole genome shotgun (WGS) entry which is preliminary data.</text>
</comment>
<evidence type="ECO:0000313" key="3">
    <source>
        <dbReference type="Proteomes" id="UP000239494"/>
    </source>
</evidence>
<feature type="transmembrane region" description="Helical" evidence="1">
    <location>
        <begin position="180"/>
        <end position="202"/>
    </location>
</feature>
<name>A0A2T0T7H1_9PSEU</name>
<keyword evidence="1" id="KW-0812">Transmembrane</keyword>
<evidence type="ECO:0000313" key="2">
    <source>
        <dbReference type="EMBL" id="PRY41594.1"/>
    </source>
</evidence>
<keyword evidence="1" id="KW-1133">Transmembrane helix</keyword>
<feature type="transmembrane region" description="Helical" evidence="1">
    <location>
        <begin position="58"/>
        <end position="77"/>
    </location>
</feature>
<protein>
    <submittedName>
        <fullName evidence="2">Uncharacterized protein DUF4184</fullName>
    </submittedName>
</protein>
<organism evidence="2 3">
    <name type="scientific">Umezawaea tangerina</name>
    <dbReference type="NCBI Taxonomy" id="84725"/>
    <lineage>
        <taxon>Bacteria</taxon>
        <taxon>Bacillati</taxon>
        <taxon>Actinomycetota</taxon>
        <taxon>Actinomycetes</taxon>
        <taxon>Pseudonocardiales</taxon>
        <taxon>Pseudonocardiaceae</taxon>
        <taxon>Umezawaea</taxon>
    </lineage>
</organism>
<dbReference type="RefSeq" id="WP_170155910.1">
    <property type="nucleotide sequence ID" value="NZ_PVTF01000005.1"/>
</dbReference>
<reference evidence="2 3" key="1">
    <citation type="submission" date="2018-03" db="EMBL/GenBank/DDBJ databases">
        <title>Genomic Encyclopedia of Archaeal and Bacterial Type Strains, Phase II (KMG-II): from individual species to whole genera.</title>
        <authorList>
            <person name="Goeker M."/>
        </authorList>
    </citation>
    <scope>NUCLEOTIDE SEQUENCE [LARGE SCALE GENOMIC DNA]</scope>
    <source>
        <strain evidence="2 3">DSM 44720</strain>
    </source>
</reference>
<dbReference type="Pfam" id="PF13803">
    <property type="entry name" value="DUF4184"/>
    <property type="match status" value="1"/>
</dbReference>
<evidence type="ECO:0000256" key="1">
    <source>
        <dbReference type="SAM" id="Phobius"/>
    </source>
</evidence>
<accession>A0A2T0T7H1</accession>
<proteinExistence type="predicted"/>
<feature type="transmembrane region" description="Helical" evidence="1">
    <location>
        <begin position="238"/>
        <end position="257"/>
    </location>
</feature>
<keyword evidence="1" id="KW-0472">Membrane</keyword>
<keyword evidence="3" id="KW-1185">Reference proteome</keyword>